<dbReference type="GO" id="GO:0008270">
    <property type="term" value="F:zinc ion binding"/>
    <property type="evidence" value="ECO:0007669"/>
    <property type="project" value="InterPro"/>
</dbReference>
<dbReference type="InterPro" id="IPR001148">
    <property type="entry name" value="CA_dom"/>
</dbReference>
<dbReference type="SMART" id="SM01057">
    <property type="entry name" value="Carb_anhydrase"/>
    <property type="match status" value="1"/>
</dbReference>
<evidence type="ECO:0000259" key="1">
    <source>
        <dbReference type="PROSITE" id="PS51144"/>
    </source>
</evidence>
<dbReference type="Gene3D" id="3.10.200.10">
    <property type="entry name" value="Alpha carbonic anhydrase"/>
    <property type="match status" value="1"/>
</dbReference>
<dbReference type="SUPFAM" id="SSF51069">
    <property type="entry name" value="Carbonic anhydrase"/>
    <property type="match status" value="1"/>
</dbReference>
<dbReference type="InterPro" id="IPR041891">
    <property type="entry name" value="Alpha_CA_prokaryot-like"/>
</dbReference>
<dbReference type="Pfam" id="PF00194">
    <property type="entry name" value="Carb_anhydrase"/>
    <property type="match status" value="1"/>
</dbReference>
<dbReference type="PANTHER" id="PTHR18952">
    <property type="entry name" value="CARBONIC ANHYDRASE"/>
    <property type="match status" value="1"/>
</dbReference>
<dbReference type="GO" id="GO:0004089">
    <property type="term" value="F:carbonate dehydratase activity"/>
    <property type="evidence" value="ECO:0007669"/>
    <property type="project" value="InterPro"/>
</dbReference>
<dbReference type="PROSITE" id="PS51144">
    <property type="entry name" value="ALPHA_CA_2"/>
    <property type="match status" value="1"/>
</dbReference>
<dbReference type="EMBL" id="JAJJMA010297032">
    <property type="protein sequence ID" value="MCL7047782.1"/>
    <property type="molecule type" value="Genomic_DNA"/>
</dbReference>
<gene>
    <name evidence="2" type="ORF">MKW94_028207</name>
</gene>
<dbReference type="GO" id="GO:0006730">
    <property type="term" value="P:one-carbon metabolic process"/>
    <property type="evidence" value="ECO:0007669"/>
    <property type="project" value="TreeGrafter"/>
</dbReference>
<dbReference type="PANTHER" id="PTHR18952:SF208">
    <property type="entry name" value="CARBONIC ANHYDRASE XA-RELATED"/>
    <property type="match status" value="1"/>
</dbReference>
<dbReference type="CDD" id="cd03124">
    <property type="entry name" value="alpha_CA_prokaryotic_like"/>
    <property type="match status" value="1"/>
</dbReference>
<keyword evidence="3" id="KW-1185">Reference proteome</keyword>
<dbReference type="Proteomes" id="UP001177140">
    <property type="component" value="Unassembled WGS sequence"/>
</dbReference>
<accession>A0AA41VUM8</accession>
<dbReference type="InterPro" id="IPR023561">
    <property type="entry name" value="Carbonic_anhydrase_a-class"/>
</dbReference>
<proteinExistence type="predicted"/>
<evidence type="ECO:0000313" key="2">
    <source>
        <dbReference type="EMBL" id="MCL7047782.1"/>
    </source>
</evidence>
<protein>
    <recommendedName>
        <fullName evidence="1">Alpha-carbonic anhydrase domain-containing protein</fullName>
    </recommendedName>
</protein>
<feature type="domain" description="Alpha-carbonic anhydrase" evidence="1">
    <location>
        <begin position="40"/>
        <end position="278"/>
    </location>
</feature>
<comment type="caution">
    <text evidence="2">The sequence shown here is derived from an EMBL/GenBank/DDBJ whole genome shotgun (WGS) entry which is preliminary data.</text>
</comment>
<reference evidence="2" key="1">
    <citation type="submission" date="2022-03" db="EMBL/GenBank/DDBJ databases">
        <title>A functionally conserved STORR gene fusion in Papaver species that diverged 16.8 million years ago.</title>
        <authorList>
            <person name="Catania T."/>
        </authorList>
    </citation>
    <scope>NUCLEOTIDE SEQUENCE</scope>
    <source>
        <strain evidence="2">S-191538</strain>
    </source>
</reference>
<organism evidence="2 3">
    <name type="scientific">Papaver nudicaule</name>
    <name type="common">Iceland poppy</name>
    <dbReference type="NCBI Taxonomy" id="74823"/>
    <lineage>
        <taxon>Eukaryota</taxon>
        <taxon>Viridiplantae</taxon>
        <taxon>Streptophyta</taxon>
        <taxon>Embryophyta</taxon>
        <taxon>Tracheophyta</taxon>
        <taxon>Spermatophyta</taxon>
        <taxon>Magnoliopsida</taxon>
        <taxon>Ranunculales</taxon>
        <taxon>Papaveraceae</taxon>
        <taxon>Papaveroideae</taxon>
        <taxon>Papaver</taxon>
    </lineage>
</organism>
<evidence type="ECO:0000313" key="3">
    <source>
        <dbReference type="Proteomes" id="UP001177140"/>
    </source>
</evidence>
<sequence>MKNFESKPIFLVYTYLFIVVLVLNSRPASSWLEVEKLQQEDFSYVTGSGNGPENWGDLRPEWVTCKNGTKQSPIDLAFIKMKYAPELGDLQMNYTPAYGILKNRGHDISLQWVVNGSAGSIQIDNTTYMLDNIHWHSPSEHTINGIRFGLEQHLVHRNLQLQKVAVVAVIYAISIFKDPFLSKLEGKIMDISSTGASEVYAGLVDPNDIDMSDRRYYRYLGSLTMPPCDEGVIWTIKKKVMPVRRDHVLLLRRAVHDGDDNNARPLQPLNNRDILYYPALRTPPLVDSM</sequence>
<dbReference type="InterPro" id="IPR036398">
    <property type="entry name" value="CA_dom_sf"/>
</dbReference>
<dbReference type="AlphaFoldDB" id="A0AA41VUM8"/>
<name>A0AA41VUM8_PAPNU</name>